<dbReference type="CDD" id="cd01609">
    <property type="entry name" value="RNAP_beta'_N"/>
    <property type="match status" value="1"/>
</dbReference>
<dbReference type="InterPro" id="IPR000722">
    <property type="entry name" value="RNA_pol_asu"/>
</dbReference>
<evidence type="ECO:0000256" key="6">
    <source>
        <dbReference type="ARBA" id="ARBA00023163"/>
    </source>
</evidence>
<name>A0AAX3BF01_9SPIR</name>
<feature type="binding site" evidence="8">
    <location>
        <position position="450"/>
    </location>
    <ligand>
        <name>Mg(2+)</name>
        <dbReference type="ChEBI" id="CHEBI:18420"/>
    </ligand>
</feature>
<feature type="binding site" evidence="8">
    <location>
        <position position="454"/>
    </location>
    <ligand>
        <name>Mg(2+)</name>
        <dbReference type="ChEBI" id="CHEBI:18420"/>
    </ligand>
</feature>
<dbReference type="InterPro" id="IPR042102">
    <property type="entry name" value="RNA_pol_Rpb1_3_sf"/>
</dbReference>
<dbReference type="SUPFAM" id="SSF64484">
    <property type="entry name" value="beta and beta-prime subunits of DNA dependent RNA-polymerase"/>
    <property type="match status" value="1"/>
</dbReference>
<organism evidence="12 13">
    <name type="scientific">Thermospira aquatica</name>
    <dbReference type="NCBI Taxonomy" id="2828656"/>
    <lineage>
        <taxon>Bacteria</taxon>
        <taxon>Pseudomonadati</taxon>
        <taxon>Spirochaetota</taxon>
        <taxon>Spirochaetia</taxon>
        <taxon>Brevinematales</taxon>
        <taxon>Thermospiraceae</taxon>
        <taxon>Thermospira</taxon>
    </lineage>
</organism>
<dbReference type="InterPro" id="IPR044893">
    <property type="entry name" value="RNA_pol_Rpb1_clamp_domain"/>
</dbReference>
<dbReference type="Gene3D" id="1.10.132.30">
    <property type="match status" value="1"/>
</dbReference>
<keyword evidence="3 8" id="KW-0548">Nucleotidyltransferase</keyword>
<dbReference type="SMART" id="SM00663">
    <property type="entry name" value="RPOLA_N"/>
    <property type="match status" value="1"/>
</dbReference>
<feature type="binding site" evidence="8">
    <location>
        <position position="853"/>
    </location>
    <ligand>
        <name>Zn(2+)</name>
        <dbReference type="ChEBI" id="CHEBI:29105"/>
        <label>2</label>
    </ligand>
</feature>
<keyword evidence="4 8" id="KW-0479">Metal-binding</keyword>
<feature type="region of interest" description="Disordered" evidence="10">
    <location>
        <begin position="297"/>
        <end position="317"/>
    </location>
</feature>
<keyword evidence="5 8" id="KW-0460">Magnesium</keyword>
<comment type="subunit">
    <text evidence="8">The RNAP catalytic core consists of 2 alpha, 1 beta, 1 beta' and 1 omega subunit. When a sigma factor is associated with the core the holoenzyme is formed, which can initiate transcription.</text>
</comment>
<dbReference type="InterPro" id="IPR007066">
    <property type="entry name" value="RNA_pol_Rpb1_3"/>
</dbReference>
<dbReference type="PANTHER" id="PTHR19376:SF54">
    <property type="entry name" value="DNA-DIRECTED RNA POLYMERASE SUBUNIT BETA"/>
    <property type="match status" value="1"/>
</dbReference>
<keyword evidence="1 8" id="KW-0240">DNA-directed RNA polymerase</keyword>
<dbReference type="InterPro" id="IPR007083">
    <property type="entry name" value="RNA_pol_Rpb1_4"/>
</dbReference>
<dbReference type="EC" id="2.7.7.6" evidence="8"/>
<feature type="binding site" evidence="8">
    <location>
        <position position="78"/>
    </location>
    <ligand>
        <name>Zn(2+)</name>
        <dbReference type="ChEBI" id="CHEBI:29105"/>
        <label>1</label>
    </ligand>
</feature>
<dbReference type="Gene3D" id="1.10.274.100">
    <property type="entry name" value="RNA polymerase Rpb1, domain 3"/>
    <property type="match status" value="1"/>
</dbReference>
<comment type="similarity">
    <text evidence="8 9">Belongs to the RNA polymerase beta' chain family.</text>
</comment>
<feature type="binding site" evidence="8">
    <location>
        <position position="863"/>
    </location>
    <ligand>
        <name>Zn(2+)</name>
        <dbReference type="ChEBI" id="CHEBI:29105"/>
        <label>2</label>
    </ligand>
</feature>
<feature type="binding site" evidence="8">
    <location>
        <position position="860"/>
    </location>
    <ligand>
        <name>Zn(2+)</name>
        <dbReference type="ChEBI" id="CHEBI:29105"/>
        <label>2</label>
    </ligand>
</feature>
<dbReference type="GO" id="GO:0008270">
    <property type="term" value="F:zinc ion binding"/>
    <property type="evidence" value="ECO:0007669"/>
    <property type="project" value="UniProtKB-UniRule"/>
</dbReference>
<dbReference type="GO" id="GO:0006351">
    <property type="term" value="P:DNA-templated transcription"/>
    <property type="evidence" value="ECO:0007669"/>
    <property type="project" value="UniProtKB-UniRule"/>
</dbReference>
<evidence type="ECO:0000256" key="5">
    <source>
        <dbReference type="ARBA" id="ARBA00022842"/>
    </source>
</evidence>
<dbReference type="RefSeq" id="WP_271435845.1">
    <property type="nucleotide sequence ID" value="NZ_CP073355.1"/>
</dbReference>
<keyword evidence="8" id="KW-0862">Zinc</keyword>
<dbReference type="InterPro" id="IPR007080">
    <property type="entry name" value="RNA_pol_Rpb1_1"/>
</dbReference>
<dbReference type="Gene3D" id="1.10.40.90">
    <property type="match status" value="1"/>
</dbReference>
<comment type="catalytic activity">
    <reaction evidence="7 8 9">
        <text>RNA(n) + a ribonucleoside 5'-triphosphate = RNA(n+1) + diphosphate</text>
        <dbReference type="Rhea" id="RHEA:21248"/>
        <dbReference type="Rhea" id="RHEA-COMP:14527"/>
        <dbReference type="Rhea" id="RHEA-COMP:17342"/>
        <dbReference type="ChEBI" id="CHEBI:33019"/>
        <dbReference type="ChEBI" id="CHEBI:61557"/>
        <dbReference type="ChEBI" id="CHEBI:140395"/>
        <dbReference type="EC" id="2.7.7.6"/>
    </reaction>
</comment>
<dbReference type="Pfam" id="PF00623">
    <property type="entry name" value="RNA_pol_Rpb1_2"/>
    <property type="match status" value="2"/>
</dbReference>
<accession>A0AAX3BF01</accession>
<keyword evidence="6 8" id="KW-0804">Transcription</keyword>
<evidence type="ECO:0000256" key="9">
    <source>
        <dbReference type="RuleBase" id="RU004279"/>
    </source>
</evidence>
<evidence type="ECO:0000256" key="7">
    <source>
        <dbReference type="ARBA" id="ARBA00048552"/>
    </source>
</evidence>
<feature type="binding site" evidence="8">
    <location>
        <position position="779"/>
    </location>
    <ligand>
        <name>Zn(2+)</name>
        <dbReference type="ChEBI" id="CHEBI:29105"/>
        <label>2</label>
    </ligand>
</feature>
<dbReference type="CDD" id="cd02655">
    <property type="entry name" value="RNAP_beta'_C"/>
    <property type="match status" value="1"/>
</dbReference>
<dbReference type="NCBIfam" id="TIGR02386">
    <property type="entry name" value="rpoC_TIGR"/>
    <property type="match status" value="1"/>
</dbReference>
<proteinExistence type="inferred from homology"/>
<feature type="binding site" evidence="8">
    <location>
        <position position="62"/>
    </location>
    <ligand>
        <name>Zn(2+)</name>
        <dbReference type="ChEBI" id="CHEBI:29105"/>
        <label>1</label>
    </ligand>
</feature>
<comment type="function">
    <text evidence="8 9">DNA-dependent RNA polymerase catalyzes the transcription of DNA into RNA using the four ribonucleoside triphosphates as substrates.</text>
</comment>
<dbReference type="Gene3D" id="2.40.40.20">
    <property type="match status" value="1"/>
</dbReference>
<comment type="cofactor">
    <cofactor evidence="8">
        <name>Mg(2+)</name>
        <dbReference type="ChEBI" id="CHEBI:18420"/>
    </cofactor>
    <text evidence="8">Binds 1 Mg(2+) ion per subunit.</text>
</comment>
<dbReference type="GO" id="GO:0000428">
    <property type="term" value="C:DNA-directed RNA polymerase complex"/>
    <property type="evidence" value="ECO:0007669"/>
    <property type="project" value="UniProtKB-KW"/>
</dbReference>
<sequence>MKISSPFGSISIQLASPELIKKTAYGEVKKADTIGYRTQKPDRDGLFCERIFGPIKDYECNCGKFKSIRYKGVVCDRCGVEITESKVRRQRTGYIALATPVAHIWYYRIVPSKLALILDITSSDVQSILYFEKYIVIDPGETDLLPKQVLTDDEYEEYREKYQETFVADTGAMAIKKILQNMDLDNEIAMLRAEIMSKSSSKIDKKVLKRLEILEEIRASGNKLEWMILDVIPVIPPDLRPMVALEGGRFASSDINELYRQLINRNNRLKRLLSLHSPDLIVKNEMRMVQDAVDSLFDNSRRSHPKTGSGDRPLKSLSDILKGKQGRFRQNLLGKRVDYSGRSVIIVGPNLKLHQCGLPKQMALELFKPFVMRGLTEQGYANNIKAAKRMIESEHEVVWAILEEVVKDHPVLLNRAPTLHRLGIQAFEPVLIEEKAIQLHPLVCHAYNADFDGDQMAVHVPLTPEAQIEAWMLMLSSRNLLNPANGKPIVYPTQDMVLGIYYLTKPAQRTENTALKAFDSYEELLINLDRRIVRLNDSIRYKFQGEWIETSVGRVIFNEIVPEKLRFVNDTLTGKKIENLISQCYRLYGIKETAFFLDNLKAIGYKYATLGGMTISLADVEIPDAKYDLVAKAEKEIEKIDQNAKKGLITPEERYNQVIDNWATANEKIKKMVEEALKKSQGGFNPLYIMMDSGARGSREQIRQLAGMRGLMAKPSGDIIELAIKSNFKEGLSVLEYFISSHGARKGLADTALKTADAGYLTRKLVDIAQDVVVTEHDCGTVRGLDIGAIREGDEIIQPLKERVLGKVVLTNVYDPRTGELIAAANEVLDEEKVNKIEEAGIETVRIRSVLTCEAQRGVCALCYGWDLSVKRLVNIGEAVGIIAAESIGQPGTQLTMRTFHIGGVAAAQLEENQLKLNYDVVIVKMPDNLIEREFNSRPARICARKGYINVRKILKSFKRDEILPGGDLTALDGKEFFSETSLFTLKDGTEAKFGRKVVVYVREDGIHVCEANTYEYNLKIGSFIFYKVGDVVPRGNEIATFDPYNDLYIAEKGGRVMYAVEIVDGVETKNKHMIMLVNDAGETVEHFTVMAGTQLAVEEGTVVKAGDVVARRPLAKRRTKDIIGGLPRVTELFESRKPKVPTVIAKVRGVVEFVEQRKGKYVVGVRAKNGEVFNHVIPLGRNIYVRVGDKVNAGEPLCDGVVSSHDILRVMGYTAVNEFLLDEIQEVYRLQGVDISEKHISVVIRQMLRKVEVIDPGDTNFIMGQLIEKNQFYAENARVFEQGGQPAKSRPVLLGLTKASLLTTSFLSAASFQETPKVLSSAALRKAVDKLEGLKENLVVGQLVPAGTGIRTYQNIKLKIKEKV</sequence>
<evidence type="ECO:0000256" key="2">
    <source>
        <dbReference type="ARBA" id="ARBA00022679"/>
    </source>
</evidence>
<dbReference type="GO" id="GO:0003899">
    <property type="term" value="F:DNA-directed RNA polymerase activity"/>
    <property type="evidence" value="ECO:0007669"/>
    <property type="project" value="UniProtKB-UniRule"/>
</dbReference>
<evidence type="ECO:0000256" key="3">
    <source>
        <dbReference type="ARBA" id="ARBA00022695"/>
    </source>
</evidence>
<feature type="binding site" evidence="8">
    <location>
        <position position="60"/>
    </location>
    <ligand>
        <name>Zn(2+)</name>
        <dbReference type="ChEBI" id="CHEBI:29105"/>
        <label>1</label>
    </ligand>
</feature>
<feature type="binding site" evidence="8">
    <location>
        <position position="75"/>
    </location>
    <ligand>
        <name>Zn(2+)</name>
        <dbReference type="ChEBI" id="CHEBI:29105"/>
        <label>1</label>
    </ligand>
</feature>
<evidence type="ECO:0000256" key="4">
    <source>
        <dbReference type="ARBA" id="ARBA00022723"/>
    </source>
</evidence>
<dbReference type="Gene3D" id="2.40.50.100">
    <property type="match status" value="2"/>
</dbReference>
<dbReference type="GO" id="GO:0003677">
    <property type="term" value="F:DNA binding"/>
    <property type="evidence" value="ECO:0007669"/>
    <property type="project" value="UniProtKB-UniRule"/>
</dbReference>
<feature type="domain" description="RNA polymerase N-terminal" evidence="11">
    <location>
        <begin position="225"/>
        <end position="504"/>
    </location>
</feature>
<dbReference type="KEGG" id="taqu:KDW03_02630"/>
<evidence type="ECO:0000256" key="10">
    <source>
        <dbReference type="SAM" id="MobiDB-lite"/>
    </source>
</evidence>
<dbReference type="EMBL" id="CP073355">
    <property type="protein sequence ID" value="URA10718.1"/>
    <property type="molecule type" value="Genomic_DNA"/>
</dbReference>
<keyword evidence="13" id="KW-1185">Reference proteome</keyword>
<dbReference type="Pfam" id="PF04983">
    <property type="entry name" value="RNA_pol_Rpb1_3"/>
    <property type="match status" value="1"/>
</dbReference>
<dbReference type="Gene3D" id="4.10.860.120">
    <property type="entry name" value="RNA polymerase II, clamp domain"/>
    <property type="match status" value="1"/>
</dbReference>
<feature type="binding site" evidence="8">
    <location>
        <position position="452"/>
    </location>
    <ligand>
        <name>Mg(2+)</name>
        <dbReference type="ChEBI" id="CHEBI:18420"/>
    </ligand>
</feature>
<dbReference type="InterPro" id="IPR012754">
    <property type="entry name" value="DNA-dir_RpoC_beta_prime_bact"/>
</dbReference>
<dbReference type="Pfam" id="PF04998">
    <property type="entry name" value="RNA_pol_Rpb1_5"/>
    <property type="match status" value="1"/>
</dbReference>
<dbReference type="InterPro" id="IPR045867">
    <property type="entry name" value="DNA-dir_RpoC_beta_prime"/>
</dbReference>
<evidence type="ECO:0000313" key="12">
    <source>
        <dbReference type="EMBL" id="URA10718.1"/>
    </source>
</evidence>
<dbReference type="GO" id="GO:0000287">
    <property type="term" value="F:magnesium ion binding"/>
    <property type="evidence" value="ECO:0007669"/>
    <property type="project" value="UniProtKB-UniRule"/>
</dbReference>
<reference evidence="12" key="2">
    <citation type="submission" date="2022-06" db="EMBL/GenBank/DDBJ databases">
        <title>Thermospira aquatica gen. nov., sp. nov.</title>
        <authorList>
            <person name="Ben Ali Gam Z."/>
            <person name="Labat M."/>
        </authorList>
    </citation>
    <scope>NUCLEOTIDE SEQUENCE</scope>
    <source>
        <strain evidence="12">F1F22</strain>
    </source>
</reference>
<dbReference type="HAMAP" id="MF_01322">
    <property type="entry name" value="RNApol_bact_RpoC"/>
    <property type="match status" value="1"/>
</dbReference>
<protein>
    <recommendedName>
        <fullName evidence="8">DNA-directed RNA polymerase subunit beta'</fullName>
        <shortName evidence="8">RNAP subunit beta'</shortName>
        <ecNumber evidence="8">2.7.7.6</ecNumber>
    </recommendedName>
    <alternativeName>
        <fullName evidence="8">RNA polymerase subunit beta'</fullName>
    </alternativeName>
    <alternativeName>
        <fullName evidence="8">Transcriptase subunit beta'</fullName>
    </alternativeName>
</protein>
<keyword evidence="2 8" id="KW-0808">Transferase</keyword>
<reference evidence="12" key="1">
    <citation type="submission" date="2021-04" db="EMBL/GenBank/DDBJ databases">
        <authorList>
            <person name="Postec A."/>
        </authorList>
    </citation>
    <scope>NUCLEOTIDE SEQUENCE</scope>
    <source>
        <strain evidence="12">F1F22</strain>
    </source>
</reference>
<dbReference type="PANTHER" id="PTHR19376">
    <property type="entry name" value="DNA-DIRECTED RNA POLYMERASE"/>
    <property type="match status" value="1"/>
</dbReference>
<dbReference type="InterPro" id="IPR007081">
    <property type="entry name" value="RNA_pol_Rpb1_5"/>
</dbReference>
<dbReference type="InterPro" id="IPR038120">
    <property type="entry name" value="Rpb1_funnel_sf"/>
</dbReference>
<evidence type="ECO:0000259" key="11">
    <source>
        <dbReference type="SMART" id="SM00663"/>
    </source>
</evidence>
<dbReference type="Pfam" id="PF05000">
    <property type="entry name" value="RNA_pol_Rpb1_4"/>
    <property type="match status" value="1"/>
</dbReference>
<dbReference type="Proteomes" id="UP001056539">
    <property type="component" value="Chromosome"/>
</dbReference>
<gene>
    <name evidence="8 12" type="primary">rpoC</name>
    <name evidence="12" type="ORF">KDW03_02630</name>
</gene>
<evidence type="ECO:0000313" key="13">
    <source>
        <dbReference type="Proteomes" id="UP001056539"/>
    </source>
</evidence>
<dbReference type="Pfam" id="PF04997">
    <property type="entry name" value="RNA_pol_Rpb1_1"/>
    <property type="match status" value="1"/>
</dbReference>
<comment type="cofactor">
    <cofactor evidence="8">
        <name>Zn(2+)</name>
        <dbReference type="ChEBI" id="CHEBI:29105"/>
    </cofactor>
    <text evidence="8">Binds 2 Zn(2+) ions per subunit.</text>
</comment>
<evidence type="ECO:0000256" key="1">
    <source>
        <dbReference type="ARBA" id="ARBA00022478"/>
    </source>
</evidence>
<dbReference type="Gene3D" id="1.10.1790.20">
    <property type="match status" value="1"/>
</dbReference>
<dbReference type="Gene3D" id="1.10.150.390">
    <property type="match status" value="1"/>
</dbReference>
<dbReference type="InterPro" id="IPR006592">
    <property type="entry name" value="RNA_pol_N"/>
</dbReference>
<evidence type="ECO:0000256" key="8">
    <source>
        <dbReference type="HAMAP-Rule" id="MF_01322"/>
    </source>
</evidence>